<sequence>MGSSAVFIRMLRSSQRQLDNRRRTATGVLRPQPSSLPRPGSSGSTLRSAAPRTPLTSQQYSSSVTALLCAPPSKQRAALNTLQRTIIRDSLSPLYPPQYLPIRAHIQVPLTFGFASDSPDVISDTGSHEQGSVKRSQTPRTVAWNLEESVLISIVCSMRPNDDMAGLFDASSVRHTACDHTVVYAPCYLPQQAYSQQLILHAANNQSMNEPAFISSSLLKPNHRKGPSAAHDEAKQSVTFMQMPMHGARQGIVLRNFAKGVWGKAGREWSARLFLCLLNCLRF</sequence>
<protein>
    <submittedName>
        <fullName evidence="2">Uncharacterized protein</fullName>
    </submittedName>
</protein>
<evidence type="ECO:0000313" key="3">
    <source>
        <dbReference type="Proteomes" id="UP000799539"/>
    </source>
</evidence>
<proteinExistence type="predicted"/>
<keyword evidence="3" id="KW-1185">Reference proteome</keyword>
<evidence type="ECO:0000256" key="1">
    <source>
        <dbReference type="SAM" id="MobiDB-lite"/>
    </source>
</evidence>
<reference evidence="2" key="1">
    <citation type="journal article" date="2020" name="Stud. Mycol.">
        <title>101 Dothideomycetes genomes: a test case for predicting lifestyles and emergence of pathogens.</title>
        <authorList>
            <person name="Haridas S."/>
            <person name="Albert R."/>
            <person name="Binder M."/>
            <person name="Bloem J."/>
            <person name="Labutti K."/>
            <person name="Salamov A."/>
            <person name="Andreopoulos B."/>
            <person name="Baker S."/>
            <person name="Barry K."/>
            <person name="Bills G."/>
            <person name="Bluhm B."/>
            <person name="Cannon C."/>
            <person name="Castanera R."/>
            <person name="Culley D."/>
            <person name="Daum C."/>
            <person name="Ezra D."/>
            <person name="Gonzalez J."/>
            <person name="Henrissat B."/>
            <person name="Kuo A."/>
            <person name="Liang C."/>
            <person name="Lipzen A."/>
            <person name="Lutzoni F."/>
            <person name="Magnuson J."/>
            <person name="Mondo S."/>
            <person name="Nolan M."/>
            <person name="Ohm R."/>
            <person name="Pangilinan J."/>
            <person name="Park H.-J."/>
            <person name="Ramirez L."/>
            <person name="Alfaro M."/>
            <person name="Sun H."/>
            <person name="Tritt A."/>
            <person name="Yoshinaga Y."/>
            <person name="Zwiers L.-H."/>
            <person name="Turgeon B."/>
            <person name="Goodwin S."/>
            <person name="Spatafora J."/>
            <person name="Crous P."/>
            <person name="Grigoriev I."/>
        </authorList>
    </citation>
    <scope>NUCLEOTIDE SEQUENCE</scope>
    <source>
        <strain evidence="2">SCOH1-5</strain>
    </source>
</reference>
<organism evidence="2 3">
    <name type="scientific">Cercospora zeae-maydis SCOH1-5</name>
    <dbReference type="NCBI Taxonomy" id="717836"/>
    <lineage>
        <taxon>Eukaryota</taxon>
        <taxon>Fungi</taxon>
        <taxon>Dikarya</taxon>
        <taxon>Ascomycota</taxon>
        <taxon>Pezizomycotina</taxon>
        <taxon>Dothideomycetes</taxon>
        <taxon>Dothideomycetidae</taxon>
        <taxon>Mycosphaerellales</taxon>
        <taxon>Mycosphaerellaceae</taxon>
        <taxon>Cercospora</taxon>
    </lineage>
</organism>
<dbReference type="Proteomes" id="UP000799539">
    <property type="component" value="Unassembled WGS sequence"/>
</dbReference>
<dbReference type="AlphaFoldDB" id="A0A6A6FTJ9"/>
<feature type="compositionally biased region" description="Low complexity" evidence="1">
    <location>
        <begin position="29"/>
        <end position="44"/>
    </location>
</feature>
<name>A0A6A6FTJ9_9PEZI</name>
<feature type="region of interest" description="Disordered" evidence="1">
    <location>
        <begin position="13"/>
        <end position="58"/>
    </location>
</feature>
<accession>A0A6A6FTJ9</accession>
<dbReference type="EMBL" id="ML992663">
    <property type="protein sequence ID" value="KAF2216763.1"/>
    <property type="molecule type" value="Genomic_DNA"/>
</dbReference>
<evidence type="ECO:0000313" key="2">
    <source>
        <dbReference type="EMBL" id="KAF2216763.1"/>
    </source>
</evidence>
<gene>
    <name evidence="2" type="ORF">CERZMDRAFT_80804</name>
</gene>